<evidence type="ECO:0008006" key="4">
    <source>
        <dbReference type="Google" id="ProtNLM"/>
    </source>
</evidence>
<dbReference type="PANTHER" id="PTHR35007:SF1">
    <property type="entry name" value="PILUS ASSEMBLY PROTEIN"/>
    <property type="match status" value="1"/>
</dbReference>
<evidence type="ECO:0000313" key="3">
    <source>
        <dbReference type="Proteomes" id="UP000005753"/>
    </source>
</evidence>
<organism evidence="2 3">
    <name type="scientific">Eubacterium cellulosolvens (strain ATCC 43171 / JCM 9499 / 6)</name>
    <name type="common">Cillobacterium cellulosolvens</name>
    <dbReference type="NCBI Taxonomy" id="633697"/>
    <lineage>
        <taxon>Bacteria</taxon>
        <taxon>Bacillati</taxon>
        <taxon>Bacillota</taxon>
        <taxon>Clostridia</taxon>
        <taxon>Eubacteriales</taxon>
        <taxon>Eubacteriaceae</taxon>
        <taxon>Eubacterium</taxon>
    </lineage>
</organism>
<dbReference type="HOGENOM" id="CLU_079577_0_0_9"/>
<dbReference type="eggNOG" id="COG4965">
    <property type="taxonomic scope" value="Bacteria"/>
</dbReference>
<reference evidence="2 3" key="1">
    <citation type="submission" date="2010-08" db="EMBL/GenBank/DDBJ databases">
        <authorList>
            <consortium name="US DOE Joint Genome Institute (JGI-PGF)"/>
            <person name="Lucas S."/>
            <person name="Copeland A."/>
            <person name="Lapidus A."/>
            <person name="Cheng J.-F."/>
            <person name="Bruce D."/>
            <person name="Goodwin L."/>
            <person name="Pitluck S."/>
            <person name="Land M.L."/>
            <person name="Hauser L."/>
            <person name="Chang Y.-J."/>
            <person name="Anderson I.J."/>
            <person name="Johnson E."/>
            <person name="Mulhopadhyay B."/>
            <person name="Kyrpides N."/>
            <person name="Woyke T.J."/>
        </authorList>
    </citation>
    <scope>NUCLEOTIDE SEQUENCE [LARGE SCALE GENOMIC DNA]</scope>
    <source>
        <strain evidence="2 3">6</strain>
    </source>
</reference>
<evidence type="ECO:0000313" key="2">
    <source>
        <dbReference type="EMBL" id="EIM57200.1"/>
    </source>
</evidence>
<dbReference type="AlphaFoldDB" id="I5ATS7"/>
<dbReference type="OrthoDB" id="9796142at2"/>
<accession>I5ATS7</accession>
<keyword evidence="1" id="KW-0812">Transmembrane</keyword>
<feature type="transmembrane region" description="Helical" evidence="1">
    <location>
        <begin position="209"/>
        <end position="229"/>
    </location>
</feature>
<sequence length="238" mass="27337">MNRKEFWSALLWGCGLGGFVVWICYRSFWGFPLAAVIAGVYVRMKREELAWKRKQLLHYHFRDFLAALHTAMLAGYSVENGVKQAAKDLERLYGSSDVLCVELHDILRQMHFQKPVEVLFRDLGRRSGLEDIRNFAEILSIAKRTGGNMNMILQCTWRNLCGKIDTKQEIDTMIAARKYEQKLMSLMPAGIILYLRLTFQGFIERMYGNPAGVLVMTVCLGVYAGAYFFGKKLTDIRV</sequence>
<dbReference type="PANTHER" id="PTHR35007">
    <property type="entry name" value="INTEGRAL MEMBRANE PROTEIN-RELATED"/>
    <property type="match status" value="1"/>
</dbReference>
<dbReference type="EMBL" id="CM001487">
    <property type="protein sequence ID" value="EIM57200.1"/>
    <property type="molecule type" value="Genomic_DNA"/>
</dbReference>
<keyword evidence="1" id="KW-1133">Transmembrane helix</keyword>
<reference evidence="2 3" key="2">
    <citation type="submission" date="2012-02" db="EMBL/GenBank/DDBJ databases">
        <title>Improved High-Quality Draft sequence of Eubacterium cellulosolvens 6.</title>
        <authorList>
            <consortium name="US DOE Joint Genome Institute"/>
            <person name="Lucas S."/>
            <person name="Han J."/>
            <person name="Lapidus A."/>
            <person name="Cheng J.-F."/>
            <person name="Goodwin L."/>
            <person name="Pitluck S."/>
            <person name="Peters L."/>
            <person name="Mikhailova N."/>
            <person name="Gu W."/>
            <person name="Detter J.C."/>
            <person name="Han C."/>
            <person name="Tapia R."/>
            <person name="Land M."/>
            <person name="Hauser L."/>
            <person name="Kyrpides N."/>
            <person name="Ivanova N."/>
            <person name="Pagani I."/>
            <person name="Johnson E."/>
            <person name="Mukhopadhyay B."/>
            <person name="Anderson I."/>
            <person name="Woyke T."/>
        </authorList>
    </citation>
    <scope>NUCLEOTIDE SEQUENCE [LARGE SCALE GENOMIC DNA]</scope>
    <source>
        <strain evidence="2 3">6</strain>
    </source>
</reference>
<gene>
    <name evidence="2" type="ORF">EubceDRAFT1_1389</name>
</gene>
<protein>
    <recommendedName>
        <fullName evidence="4">Flp pilus assembly protein TadB</fullName>
    </recommendedName>
</protein>
<keyword evidence="3" id="KW-1185">Reference proteome</keyword>
<evidence type="ECO:0000256" key="1">
    <source>
        <dbReference type="SAM" id="Phobius"/>
    </source>
</evidence>
<dbReference type="STRING" id="633697.EubceDRAFT1_1389"/>
<keyword evidence="1" id="KW-0472">Membrane</keyword>
<feature type="transmembrane region" description="Helical" evidence="1">
    <location>
        <begin position="7"/>
        <end position="23"/>
    </location>
</feature>
<proteinExistence type="predicted"/>
<name>I5ATS7_EUBC6</name>
<dbReference type="Proteomes" id="UP000005753">
    <property type="component" value="Chromosome"/>
</dbReference>